<accession>A0A923PLS7</accession>
<feature type="domain" description="CHAT" evidence="1">
    <location>
        <begin position="126"/>
        <end position="254"/>
    </location>
</feature>
<evidence type="ECO:0000313" key="3">
    <source>
        <dbReference type="EMBL" id="MBC6993543.1"/>
    </source>
</evidence>
<dbReference type="RefSeq" id="WP_187465645.1">
    <property type="nucleotide sequence ID" value="NZ_JACSIT010000067.1"/>
</dbReference>
<dbReference type="AlphaFoldDB" id="A0A923PLS7"/>
<dbReference type="Pfam" id="PF12770">
    <property type="entry name" value="CHAT"/>
    <property type="match status" value="1"/>
</dbReference>
<gene>
    <name evidence="3" type="ORF">H9S92_05185</name>
</gene>
<dbReference type="InterPro" id="IPR045439">
    <property type="entry name" value="EAD11"/>
</dbReference>
<organism evidence="3 4">
    <name type="scientific">Neolewinella lacunae</name>
    <dbReference type="NCBI Taxonomy" id="1517758"/>
    <lineage>
        <taxon>Bacteria</taxon>
        <taxon>Pseudomonadati</taxon>
        <taxon>Bacteroidota</taxon>
        <taxon>Saprospiria</taxon>
        <taxon>Saprospirales</taxon>
        <taxon>Lewinellaceae</taxon>
        <taxon>Neolewinella</taxon>
    </lineage>
</organism>
<proteinExistence type="predicted"/>
<evidence type="ECO:0000259" key="1">
    <source>
        <dbReference type="Pfam" id="PF12770"/>
    </source>
</evidence>
<protein>
    <submittedName>
        <fullName evidence="3">CHAT domain-containing protein</fullName>
    </submittedName>
</protein>
<reference evidence="3" key="1">
    <citation type="submission" date="2020-08" db="EMBL/GenBank/DDBJ databases">
        <title>Lewinella bacteria from marine environments.</title>
        <authorList>
            <person name="Zhong Y."/>
        </authorList>
    </citation>
    <scope>NUCLEOTIDE SEQUENCE</scope>
    <source>
        <strain evidence="3">KCTC 42187</strain>
    </source>
</reference>
<keyword evidence="4" id="KW-1185">Reference proteome</keyword>
<evidence type="ECO:0000259" key="2">
    <source>
        <dbReference type="Pfam" id="PF19964"/>
    </source>
</evidence>
<dbReference type="InterPro" id="IPR024983">
    <property type="entry name" value="CHAT_dom"/>
</dbReference>
<dbReference type="Proteomes" id="UP000650081">
    <property type="component" value="Unassembled WGS sequence"/>
</dbReference>
<dbReference type="EMBL" id="JACSIT010000067">
    <property type="protein sequence ID" value="MBC6993543.1"/>
    <property type="molecule type" value="Genomic_DNA"/>
</dbReference>
<sequence>MPELEAHLRQLTLDGELRTVVDFLRAQEDHYRTDSKFQNNVGQVMSQLRDIEEDEIGQTEEEETIQLRRRRLGQSILTLLSVHRRSIATMVAPLPVAPPRTVLPAPRPPTPTSGTNAADAHEVLFIASNPRDVGRLQKEKEFAQIQQELGESRDLFRLRMAESLRRETLTKKLLEVKPAIVHFCAHGTAEVPGFHPAGIVLEDLDRNPDVVSGEILAGIFKLLLRKFSIRLVFLNCCLSTEQARQISANGIYAIGMAEEIPDNVAISFAAGVYCGLADDETDIEFAFAMGLNALHVAEVGEAGIPKLFKDGQVVAG</sequence>
<evidence type="ECO:0000313" key="4">
    <source>
        <dbReference type="Proteomes" id="UP000650081"/>
    </source>
</evidence>
<name>A0A923PLS7_9BACT</name>
<feature type="domain" description="Effector-associated" evidence="2">
    <location>
        <begin position="6"/>
        <end position="80"/>
    </location>
</feature>
<comment type="caution">
    <text evidence="3">The sequence shown here is derived from an EMBL/GenBank/DDBJ whole genome shotgun (WGS) entry which is preliminary data.</text>
</comment>
<dbReference type="Pfam" id="PF19964">
    <property type="entry name" value="EAD11"/>
    <property type="match status" value="1"/>
</dbReference>